<evidence type="ECO:0000256" key="4">
    <source>
        <dbReference type="ARBA" id="ARBA00023163"/>
    </source>
</evidence>
<comment type="caution">
    <text evidence="6">The sequence shown here is derived from an EMBL/GenBank/DDBJ whole genome shotgun (WGS) entry which is preliminary data.</text>
</comment>
<dbReference type="STRING" id="1461693.ATO10_10110"/>
<proteinExistence type="inferred from homology"/>
<keyword evidence="3" id="KW-0238">DNA-binding</keyword>
<dbReference type="OrthoDB" id="7840053at2"/>
<evidence type="ECO:0000256" key="2">
    <source>
        <dbReference type="ARBA" id="ARBA00023015"/>
    </source>
</evidence>
<accession>A0A058ZLM9</accession>
<dbReference type="PROSITE" id="PS50931">
    <property type="entry name" value="HTH_LYSR"/>
    <property type="match status" value="1"/>
</dbReference>
<dbReference type="EMBL" id="AQQY01000006">
    <property type="protein sequence ID" value="KCV81691.1"/>
    <property type="molecule type" value="Genomic_DNA"/>
</dbReference>
<evidence type="ECO:0000256" key="1">
    <source>
        <dbReference type="ARBA" id="ARBA00009437"/>
    </source>
</evidence>
<evidence type="ECO:0000313" key="7">
    <source>
        <dbReference type="Proteomes" id="UP000024836"/>
    </source>
</evidence>
<dbReference type="eggNOG" id="COG0583">
    <property type="taxonomic scope" value="Bacteria"/>
</dbReference>
<dbReference type="GO" id="GO:0005829">
    <property type="term" value="C:cytosol"/>
    <property type="evidence" value="ECO:0007669"/>
    <property type="project" value="TreeGrafter"/>
</dbReference>
<dbReference type="InterPro" id="IPR036390">
    <property type="entry name" value="WH_DNA-bd_sf"/>
</dbReference>
<name>A0A058ZLM9_9RHOB</name>
<gene>
    <name evidence="6" type="ORF">ATO10_10110</name>
</gene>
<dbReference type="CDD" id="cd05466">
    <property type="entry name" value="PBP2_LTTR_substrate"/>
    <property type="match status" value="1"/>
</dbReference>
<dbReference type="InterPro" id="IPR050950">
    <property type="entry name" value="HTH-type_LysR_regulators"/>
</dbReference>
<sequence>MRANHHRFVAFAYVVREGSFSHAANRLGVTQSAVTQHVAKLEEQVGSQLLLRRRDGVELTRTGQELYNLADRLVTLDTAISERLEGFAAMERGHIKVIANAPLPALRAISQFRQIYPEVEIDFALYAWTTAVRLLRERRADVGLITDPPKSDDWERVPIQQVRYVAYLLPSSPLADRRVLTFKDLKNETLILPETGSLTERVVREAQEKHGATFQHTLKMTTFPLMCEAVLQGAGIAIFLANSGLISRGLVEVPVAELSETHETAVVAPKDRSRLRLVKAFIEVASSSDFR</sequence>
<dbReference type="PATRIC" id="fig|1461693.3.peg.2046"/>
<organism evidence="6 7">
    <name type="scientific">Actibacterium atlanticum</name>
    <dbReference type="NCBI Taxonomy" id="1461693"/>
    <lineage>
        <taxon>Bacteria</taxon>
        <taxon>Pseudomonadati</taxon>
        <taxon>Pseudomonadota</taxon>
        <taxon>Alphaproteobacteria</taxon>
        <taxon>Rhodobacterales</taxon>
        <taxon>Roseobacteraceae</taxon>
        <taxon>Actibacterium</taxon>
    </lineage>
</organism>
<reference evidence="6 7" key="1">
    <citation type="submission" date="2013-04" db="EMBL/GenBank/DDBJ databases">
        <title>Shimia sp. 22II-S11-Z10 Genome Sequencing.</title>
        <authorList>
            <person name="Lai Q."/>
            <person name="Li G."/>
            <person name="Shao Z."/>
        </authorList>
    </citation>
    <scope>NUCLEOTIDE SEQUENCE [LARGE SCALE GENOMIC DNA]</scope>
    <source>
        <strain evidence="7">22II-S11-Z10</strain>
    </source>
</reference>
<dbReference type="SUPFAM" id="SSF46785">
    <property type="entry name" value="Winged helix' DNA-binding domain"/>
    <property type="match status" value="1"/>
</dbReference>
<comment type="similarity">
    <text evidence="1">Belongs to the LysR transcriptional regulatory family.</text>
</comment>
<evidence type="ECO:0000256" key="3">
    <source>
        <dbReference type="ARBA" id="ARBA00023125"/>
    </source>
</evidence>
<evidence type="ECO:0000313" key="6">
    <source>
        <dbReference type="EMBL" id="KCV81691.1"/>
    </source>
</evidence>
<dbReference type="Gene3D" id="3.40.190.290">
    <property type="match status" value="1"/>
</dbReference>
<evidence type="ECO:0000259" key="5">
    <source>
        <dbReference type="PROSITE" id="PS50931"/>
    </source>
</evidence>
<keyword evidence="7" id="KW-1185">Reference proteome</keyword>
<dbReference type="Proteomes" id="UP000024836">
    <property type="component" value="Unassembled WGS sequence"/>
</dbReference>
<protein>
    <submittedName>
        <fullName evidence="6">LysR family transcriptional regulator</fullName>
    </submittedName>
</protein>
<dbReference type="InterPro" id="IPR036388">
    <property type="entry name" value="WH-like_DNA-bd_sf"/>
</dbReference>
<dbReference type="InterPro" id="IPR005119">
    <property type="entry name" value="LysR_subst-bd"/>
</dbReference>
<keyword evidence="2" id="KW-0805">Transcription regulation</keyword>
<keyword evidence="4" id="KW-0804">Transcription</keyword>
<dbReference type="Gene3D" id="1.10.10.10">
    <property type="entry name" value="Winged helix-like DNA-binding domain superfamily/Winged helix DNA-binding domain"/>
    <property type="match status" value="1"/>
</dbReference>
<dbReference type="InterPro" id="IPR000847">
    <property type="entry name" value="LysR_HTH_N"/>
</dbReference>
<dbReference type="Pfam" id="PF00126">
    <property type="entry name" value="HTH_1"/>
    <property type="match status" value="1"/>
</dbReference>
<dbReference type="SUPFAM" id="SSF53850">
    <property type="entry name" value="Periplasmic binding protein-like II"/>
    <property type="match status" value="1"/>
</dbReference>
<dbReference type="PRINTS" id="PR00039">
    <property type="entry name" value="HTHLYSR"/>
</dbReference>
<dbReference type="Pfam" id="PF03466">
    <property type="entry name" value="LysR_substrate"/>
    <property type="match status" value="1"/>
</dbReference>
<feature type="domain" description="HTH lysR-type" evidence="5">
    <location>
        <begin position="1"/>
        <end position="60"/>
    </location>
</feature>
<dbReference type="RefSeq" id="WP_035251129.1">
    <property type="nucleotide sequence ID" value="NZ_AQQY01000006.1"/>
</dbReference>
<dbReference type="AlphaFoldDB" id="A0A058ZLM9"/>
<dbReference type="PANTHER" id="PTHR30419">
    <property type="entry name" value="HTH-TYPE TRANSCRIPTIONAL REGULATOR YBHD"/>
    <property type="match status" value="1"/>
</dbReference>
<dbReference type="GO" id="GO:0003677">
    <property type="term" value="F:DNA binding"/>
    <property type="evidence" value="ECO:0007669"/>
    <property type="project" value="UniProtKB-KW"/>
</dbReference>
<dbReference type="GO" id="GO:0003700">
    <property type="term" value="F:DNA-binding transcription factor activity"/>
    <property type="evidence" value="ECO:0007669"/>
    <property type="project" value="InterPro"/>
</dbReference>